<accession>A5DLW0</accession>
<dbReference type="GO" id="GO:0010008">
    <property type="term" value="C:endosome membrane"/>
    <property type="evidence" value="ECO:0007669"/>
    <property type="project" value="UniProtKB-SubCell"/>
</dbReference>
<dbReference type="SUPFAM" id="SSF50911">
    <property type="entry name" value="Mannose 6-phosphate receptor domain"/>
    <property type="match status" value="1"/>
</dbReference>
<dbReference type="FunCoup" id="A5DLW0">
    <property type="interactions" value="213"/>
</dbReference>
<dbReference type="KEGG" id="pgu:PGUG_04261"/>
<protein>
    <recommendedName>
        <fullName evidence="10">MRH domain-containing protein</fullName>
    </recommendedName>
</protein>
<dbReference type="PROSITE" id="PS51914">
    <property type="entry name" value="MRH"/>
    <property type="match status" value="1"/>
</dbReference>
<evidence type="ECO:0000256" key="7">
    <source>
        <dbReference type="ARBA" id="ARBA00023157"/>
    </source>
</evidence>
<keyword evidence="7" id="KW-1015">Disulfide bond</keyword>
<evidence type="ECO:0000256" key="2">
    <source>
        <dbReference type="ARBA" id="ARBA00022448"/>
    </source>
</evidence>
<dbReference type="Gene3D" id="2.70.130.10">
    <property type="entry name" value="Mannose-6-phosphate receptor binding domain"/>
    <property type="match status" value="1"/>
</dbReference>
<dbReference type="RefSeq" id="XP_001483532.2">
    <property type="nucleotide sequence ID" value="XM_001483482.1"/>
</dbReference>
<keyword evidence="3 9" id="KW-0812">Transmembrane</keyword>
<dbReference type="InterPro" id="IPR044865">
    <property type="entry name" value="MRH_dom"/>
</dbReference>
<evidence type="ECO:0000256" key="5">
    <source>
        <dbReference type="ARBA" id="ARBA00022989"/>
    </source>
</evidence>
<evidence type="ECO:0000256" key="3">
    <source>
        <dbReference type="ARBA" id="ARBA00022692"/>
    </source>
</evidence>
<dbReference type="InterPro" id="IPR028927">
    <property type="entry name" value="Man-6-P_rcpt"/>
</dbReference>
<keyword evidence="8" id="KW-0325">Glycoprotein</keyword>
<evidence type="ECO:0000313" key="11">
    <source>
        <dbReference type="EMBL" id="EDK40163.2"/>
    </source>
</evidence>
<evidence type="ECO:0000259" key="10">
    <source>
        <dbReference type="PROSITE" id="PS51914"/>
    </source>
</evidence>
<dbReference type="STRING" id="294746.A5DLW0"/>
<organism evidence="11 12">
    <name type="scientific">Meyerozyma guilliermondii (strain ATCC 6260 / CBS 566 / DSM 6381 / JCM 1539 / NBRC 10279 / NRRL Y-324)</name>
    <name type="common">Yeast</name>
    <name type="synonym">Candida guilliermondii</name>
    <dbReference type="NCBI Taxonomy" id="294746"/>
    <lineage>
        <taxon>Eukaryota</taxon>
        <taxon>Fungi</taxon>
        <taxon>Dikarya</taxon>
        <taxon>Ascomycota</taxon>
        <taxon>Saccharomycotina</taxon>
        <taxon>Pichiomycetes</taxon>
        <taxon>Debaryomycetaceae</taxon>
        <taxon>Meyerozyma</taxon>
    </lineage>
</organism>
<keyword evidence="4" id="KW-0732">Signal</keyword>
<dbReference type="PANTHER" id="PTHR15071:SF0">
    <property type="entry name" value="MANNOSE 6-PHOSPHATE RECEPTOR-LIKE PROTEIN 1"/>
    <property type="match status" value="1"/>
</dbReference>
<evidence type="ECO:0000256" key="8">
    <source>
        <dbReference type="ARBA" id="ARBA00023180"/>
    </source>
</evidence>
<dbReference type="AlphaFoldDB" id="A5DLW0"/>
<dbReference type="GO" id="GO:0007034">
    <property type="term" value="P:vacuolar transport"/>
    <property type="evidence" value="ECO:0007669"/>
    <property type="project" value="TreeGrafter"/>
</dbReference>
<keyword evidence="5 9" id="KW-1133">Transmembrane helix</keyword>
<comment type="subcellular location">
    <subcellularLocation>
        <location evidence="1">Golgi apparatus membrane</location>
        <topology evidence="1">Single-pass type I membrane protein</topology>
    </subcellularLocation>
</comment>
<evidence type="ECO:0000256" key="6">
    <source>
        <dbReference type="ARBA" id="ARBA00023136"/>
    </source>
</evidence>
<evidence type="ECO:0000256" key="9">
    <source>
        <dbReference type="SAM" id="Phobius"/>
    </source>
</evidence>
<feature type="transmembrane region" description="Helical" evidence="9">
    <location>
        <begin position="256"/>
        <end position="279"/>
    </location>
</feature>
<dbReference type="PANTHER" id="PTHR15071">
    <property type="entry name" value="MANNOSE-6-PHOSPHATE RECEPTOR FAMILY MEMBER"/>
    <property type="match status" value="1"/>
</dbReference>
<dbReference type="eggNOG" id="KOG4504">
    <property type="taxonomic scope" value="Eukaryota"/>
</dbReference>
<sequence>MLRVQLRLVAVAVMVAIIVVIYYLDSIADKSNLQSQHHFLDALTHFPHLTGFSDNNHQQYMLEKAKKLGKDQEISEAVAQDEASDPCTIINPHSHGFIDLRGLSSLGNEGRALPWTTKGYDYGRNFTLGICSTPFKKSHNGPREMQDGVNSTLVGGYYMDTKSGKYVSLGEFSTTPVVRGRKLTLKYYNGSYCENLVDRSTGLPARRSTMITFTCDRDMLAKASISYVGSFDDCNYMFEVRSHHACPTAAKANNLAAVWIFLLIFVAALLVYFSGDFLYRNIRAQKMQKV</sequence>
<dbReference type="HOGENOM" id="CLU_053195_1_0_1"/>
<dbReference type="InParanoid" id="A5DLW0"/>
<evidence type="ECO:0000256" key="4">
    <source>
        <dbReference type="ARBA" id="ARBA00022729"/>
    </source>
</evidence>
<proteinExistence type="predicted"/>
<name>A5DLW0_PICGU</name>
<feature type="domain" description="MRH" evidence="10">
    <location>
        <begin position="85"/>
        <end position="248"/>
    </location>
</feature>
<evidence type="ECO:0000313" key="12">
    <source>
        <dbReference type="Proteomes" id="UP000001997"/>
    </source>
</evidence>
<dbReference type="InterPro" id="IPR009011">
    <property type="entry name" value="Man6P_isomerase_rcpt-bd_dom_sf"/>
</dbReference>
<dbReference type="Pfam" id="PF02157">
    <property type="entry name" value="Man-6-P_recep"/>
    <property type="match status" value="1"/>
</dbReference>
<dbReference type="OrthoDB" id="4504960at2759"/>
<dbReference type="OMA" id="YTIGICS"/>
<keyword evidence="2" id="KW-0813">Transport</keyword>
<dbReference type="GeneID" id="5125305"/>
<dbReference type="GO" id="GO:0000139">
    <property type="term" value="C:Golgi membrane"/>
    <property type="evidence" value="ECO:0007669"/>
    <property type="project" value="UniProtKB-SubCell"/>
</dbReference>
<reference evidence="11 12" key="1">
    <citation type="journal article" date="2009" name="Nature">
        <title>Evolution of pathogenicity and sexual reproduction in eight Candida genomes.</title>
        <authorList>
            <person name="Butler G."/>
            <person name="Rasmussen M.D."/>
            <person name="Lin M.F."/>
            <person name="Santos M.A."/>
            <person name="Sakthikumar S."/>
            <person name="Munro C.A."/>
            <person name="Rheinbay E."/>
            <person name="Grabherr M."/>
            <person name="Forche A."/>
            <person name="Reedy J.L."/>
            <person name="Agrafioti I."/>
            <person name="Arnaud M.B."/>
            <person name="Bates S."/>
            <person name="Brown A.J."/>
            <person name="Brunke S."/>
            <person name="Costanzo M.C."/>
            <person name="Fitzpatrick D.A."/>
            <person name="de Groot P.W."/>
            <person name="Harris D."/>
            <person name="Hoyer L.L."/>
            <person name="Hube B."/>
            <person name="Klis F.M."/>
            <person name="Kodira C."/>
            <person name="Lennard N."/>
            <person name="Logue M.E."/>
            <person name="Martin R."/>
            <person name="Neiman A.M."/>
            <person name="Nikolaou E."/>
            <person name="Quail M.A."/>
            <person name="Quinn J."/>
            <person name="Santos M.C."/>
            <person name="Schmitzberger F.F."/>
            <person name="Sherlock G."/>
            <person name="Shah P."/>
            <person name="Silverstein K.A."/>
            <person name="Skrzypek M.S."/>
            <person name="Soll D."/>
            <person name="Staggs R."/>
            <person name="Stansfield I."/>
            <person name="Stumpf M.P."/>
            <person name="Sudbery P.E."/>
            <person name="Srikantha T."/>
            <person name="Zeng Q."/>
            <person name="Berman J."/>
            <person name="Berriman M."/>
            <person name="Heitman J."/>
            <person name="Gow N.A."/>
            <person name="Lorenz M.C."/>
            <person name="Birren B.W."/>
            <person name="Kellis M."/>
            <person name="Cuomo C.A."/>
        </authorList>
    </citation>
    <scope>NUCLEOTIDE SEQUENCE [LARGE SCALE GENOMIC DNA]</scope>
    <source>
        <strain evidence="12">ATCC 6260 / CBS 566 / DSM 6381 / JCM 1539 / NBRC 10279 / NRRL Y-324</strain>
    </source>
</reference>
<keyword evidence="12" id="KW-1185">Reference proteome</keyword>
<keyword evidence="6 9" id="KW-0472">Membrane</keyword>
<dbReference type="EMBL" id="CH408159">
    <property type="protein sequence ID" value="EDK40163.2"/>
    <property type="molecule type" value="Genomic_DNA"/>
</dbReference>
<dbReference type="VEuPathDB" id="FungiDB:PGUG_04261"/>
<dbReference type="Proteomes" id="UP000001997">
    <property type="component" value="Unassembled WGS sequence"/>
</dbReference>
<feature type="transmembrane region" description="Helical" evidence="9">
    <location>
        <begin position="7"/>
        <end position="24"/>
    </location>
</feature>
<dbReference type="GO" id="GO:0005770">
    <property type="term" value="C:late endosome"/>
    <property type="evidence" value="ECO:0007669"/>
    <property type="project" value="TreeGrafter"/>
</dbReference>
<evidence type="ECO:0000256" key="1">
    <source>
        <dbReference type="ARBA" id="ARBA00004614"/>
    </source>
</evidence>
<gene>
    <name evidence="11" type="ORF">PGUG_04261</name>
</gene>